<name>A0AB39R0A5_9ACTN</name>
<reference evidence="1" key="1">
    <citation type="submission" date="2024-07" db="EMBL/GenBank/DDBJ databases">
        <authorList>
            <person name="Yu S.T."/>
        </authorList>
    </citation>
    <scope>NUCLEOTIDE SEQUENCE</scope>
    <source>
        <strain evidence="1">R39</strain>
    </source>
</reference>
<dbReference type="RefSeq" id="WP_369227036.1">
    <property type="nucleotide sequence ID" value="NZ_CP163441.1"/>
</dbReference>
<gene>
    <name evidence="1" type="ORF">AB5J52_41435</name>
</gene>
<evidence type="ECO:0000313" key="1">
    <source>
        <dbReference type="EMBL" id="XDQ48211.1"/>
    </source>
</evidence>
<dbReference type="EMBL" id="CP163441">
    <property type="protein sequence ID" value="XDQ48211.1"/>
    <property type="molecule type" value="Genomic_DNA"/>
</dbReference>
<protein>
    <submittedName>
        <fullName evidence="1">Uncharacterized protein</fullName>
    </submittedName>
</protein>
<organism evidence="1">
    <name type="scientific">Streptomyces sp. R39</name>
    <dbReference type="NCBI Taxonomy" id="3238631"/>
    <lineage>
        <taxon>Bacteria</taxon>
        <taxon>Bacillati</taxon>
        <taxon>Actinomycetota</taxon>
        <taxon>Actinomycetes</taxon>
        <taxon>Kitasatosporales</taxon>
        <taxon>Streptomycetaceae</taxon>
        <taxon>Streptomyces</taxon>
    </lineage>
</organism>
<sequence length="92" mass="9606">MCAEHVRQAGHRFRAGREGAATDPAFLHFPSGQFATVSGAPGTGGGHTAVTPLWGTVPTPVNSFFQARNKALGVGLIMKPADGNNYALSSRR</sequence>
<accession>A0AB39R0A5</accession>
<proteinExistence type="predicted"/>
<dbReference type="AlphaFoldDB" id="A0AB39R0A5"/>